<keyword evidence="1" id="KW-0677">Repeat</keyword>
<dbReference type="EMBL" id="CAICTM010000305">
    <property type="protein sequence ID" value="CAB9507431.1"/>
    <property type="molecule type" value="Genomic_DNA"/>
</dbReference>
<dbReference type="PANTHER" id="PTHR45641:SF19">
    <property type="entry name" value="NEPHROCYSTIN-3"/>
    <property type="match status" value="1"/>
</dbReference>
<evidence type="ECO:0000256" key="2">
    <source>
        <dbReference type="ARBA" id="ARBA00022803"/>
    </source>
</evidence>
<feature type="repeat" description="TPR" evidence="3">
    <location>
        <begin position="222"/>
        <end position="255"/>
    </location>
</feature>
<proteinExistence type="predicted"/>
<gene>
    <name evidence="5" type="ORF">SEMRO_306_G113030.1</name>
</gene>
<dbReference type="Proteomes" id="UP001153069">
    <property type="component" value="Unassembled WGS sequence"/>
</dbReference>
<comment type="caution">
    <text evidence="5">The sequence shown here is derived from an EMBL/GenBank/DDBJ whole genome shotgun (WGS) entry which is preliminary data.</text>
</comment>
<feature type="repeat" description="TPR" evidence="3">
    <location>
        <begin position="728"/>
        <end position="761"/>
    </location>
</feature>
<dbReference type="AlphaFoldDB" id="A0A9N8HAQ7"/>
<dbReference type="OrthoDB" id="197174at2759"/>
<dbReference type="PROSITE" id="PS50005">
    <property type="entry name" value="TPR"/>
    <property type="match status" value="5"/>
</dbReference>
<dbReference type="Pfam" id="PF13424">
    <property type="entry name" value="TPR_12"/>
    <property type="match status" value="3"/>
</dbReference>
<dbReference type="Pfam" id="PF13181">
    <property type="entry name" value="TPR_8"/>
    <property type="match status" value="2"/>
</dbReference>
<dbReference type="PANTHER" id="PTHR45641">
    <property type="entry name" value="TETRATRICOPEPTIDE REPEAT PROTEIN (AFU_ORTHOLOGUE AFUA_6G03870)"/>
    <property type="match status" value="1"/>
</dbReference>
<keyword evidence="6" id="KW-1185">Reference proteome</keyword>
<evidence type="ECO:0000313" key="5">
    <source>
        <dbReference type="EMBL" id="CAB9507431.1"/>
    </source>
</evidence>
<accession>A0A9N8HAQ7</accession>
<reference evidence="5" key="1">
    <citation type="submission" date="2020-06" db="EMBL/GenBank/DDBJ databases">
        <authorList>
            <consortium name="Plant Systems Biology data submission"/>
        </authorList>
    </citation>
    <scope>NUCLEOTIDE SEQUENCE</scope>
    <source>
        <strain evidence="5">D6</strain>
    </source>
</reference>
<keyword evidence="2 3" id="KW-0802">TPR repeat</keyword>
<dbReference type="Pfam" id="PF13176">
    <property type="entry name" value="TPR_7"/>
    <property type="match status" value="1"/>
</dbReference>
<name>A0A9N8HAQ7_9STRA</name>
<organism evidence="5 6">
    <name type="scientific">Seminavis robusta</name>
    <dbReference type="NCBI Taxonomy" id="568900"/>
    <lineage>
        <taxon>Eukaryota</taxon>
        <taxon>Sar</taxon>
        <taxon>Stramenopiles</taxon>
        <taxon>Ochrophyta</taxon>
        <taxon>Bacillariophyta</taxon>
        <taxon>Bacillariophyceae</taxon>
        <taxon>Bacillariophycidae</taxon>
        <taxon>Naviculales</taxon>
        <taxon>Naviculaceae</taxon>
        <taxon>Seminavis</taxon>
    </lineage>
</organism>
<dbReference type="InterPro" id="IPR019734">
    <property type="entry name" value="TPR_rpt"/>
</dbReference>
<feature type="repeat" description="TPR" evidence="3">
    <location>
        <begin position="686"/>
        <end position="719"/>
    </location>
</feature>
<feature type="compositionally biased region" description="Polar residues" evidence="4">
    <location>
        <begin position="54"/>
        <end position="66"/>
    </location>
</feature>
<dbReference type="PROSITE" id="PS50293">
    <property type="entry name" value="TPR_REGION"/>
    <property type="match status" value="2"/>
</dbReference>
<evidence type="ECO:0000256" key="4">
    <source>
        <dbReference type="SAM" id="MobiDB-lite"/>
    </source>
</evidence>
<evidence type="ECO:0000256" key="3">
    <source>
        <dbReference type="PROSITE-ProRule" id="PRU00339"/>
    </source>
</evidence>
<feature type="repeat" description="TPR" evidence="3">
    <location>
        <begin position="389"/>
        <end position="422"/>
    </location>
</feature>
<dbReference type="Gene3D" id="1.25.40.10">
    <property type="entry name" value="Tetratricopeptide repeat domain"/>
    <property type="match status" value="4"/>
</dbReference>
<dbReference type="InterPro" id="IPR011990">
    <property type="entry name" value="TPR-like_helical_dom_sf"/>
</dbReference>
<sequence length="839" mass="93831">MSTYATKTHSSAAMAAKPLHSTNLSNTSSPLPSLIDFGSTACSSDFLSEKLARYQQQQPESNNGPTSMDVDCSPSPMTSSRLYQHCHHHSSNSNVNTPPLLPNCWNWNIVRSLEADAGREHVMMMNKIACACLVQQKKEEAKRSFALSLLELQKYAPLVSEQRSGNAVALLQNSVASKQQKVQAEPNRSLYIYQRESYDEGMYMYSTPLAVTATQSRIRMEATLLYNLGQAHLQNLEHEEAKELFQLALQVLENEYMAADVVDTDIVSPFLIRHNLGNCCYRLGENDAAIGHYQAALQMSVQAASNVGTSTTLMATANSRQRLLDLAASYNCVAVLRFHQSHPSEPSDTALDYLQVALASYTSVLGSTSNNNSSSNANNADSCCTKEVATVLSNIGRVYFLRADYEKALELFQRSLAIRQWVLEAHSVDIATAMFNVGQTHHRCGNLEAAMTYYRGFLETAQVQLGTEHRDFAAGLVLLSDVHRERKEFSTAQILLKQAIQCGRAALGQSHPDLALIFNNLGSLSYELRQYDEALEYYVECVTIQSEFLEPHHPHIVISLLNVAQIHKQKGDYATAFKVYREVYNIHLDTFGPDSMEVATTLSSMALMKYLIKDYRVSLNFYEEALRVHRANQSSNSTHDMDIAATLNSIGLVRFKMDDFDHAKDAFLECLDIRKRILGADHRDIAVMWYNLATIYLEKGEDQTAMKLYSESLRVERRALGEKHPEISLTLQHLGQMHQERGELEKAVEYFQEALEIERMVMAQHGADAQKERDATMASICKLLNLIGNIHLMLGCVDQMMACFEEACQCGQHNGEGLIIAGHNFYGLSRLHPPCAPLA</sequence>
<feature type="region of interest" description="Disordered" evidence="4">
    <location>
        <begin position="53"/>
        <end position="73"/>
    </location>
</feature>
<dbReference type="SMART" id="SM00028">
    <property type="entry name" value="TPR"/>
    <property type="match status" value="11"/>
</dbReference>
<feature type="repeat" description="TPR" evidence="3">
    <location>
        <begin position="515"/>
        <end position="548"/>
    </location>
</feature>
<evidence type="ECO:0000256" key="1">
    <source>
        <dbReference type="ARBA" id="ARBA00022737"/>
    </source>
</evidence>
<evidence type="ECO:0000313" key="6">
    <source>
        <dbReference type="Proteomes" id="UP001153069"/>
    </source>
</evidence>
<protein>
    <submittedName>
        <fullName evidence="5">Kinesin light chain</fullName>
    </submittedName>
</protein>
<dbReference type="SUPFAM" id="SSF48452">
    <property type="entry name" value="TPR-like"/>
    <property type="match status" value="2"/>
</dbReference>